<dbReference type="SUPFAM" id="SSF48452">
    <property type="entry name" value="TPR-like"/>
    <property type="match status" value="1"/>
</dbReference>
<gene>
    <name evidence="2" type="ORF">WOLCODRAFT_130751</name>
</gene>
<sequence length="518" mass="56025">MQANATPRSLRERDDQNALVPAPRGAPDPPSTIIEEVSLRPTAYAVDFAKRLLKFTAVGLLLVGGTTGAAFAGAHMWVERVGLAPETDAEACRWEWDREAERWSGGARGGTDAGLGFKGRLAVRSAWMAQHWGTGGEQSVIESQAYSGRAGARKDGGLHVVEARLEFAQDFLNVAIAAALKNAGSGEVRPETLNKLIARHASIMERMGTREALFEARAEFERVWAGLPGKGIDAARTALKLGDLNKRLGDPEDALAWWARAMQLTQDSGNTQIADIPPAVPESIPTSPLAQRTLISTLVSLSAYHATSGQLKQARKVEETSLNLLRSIKQPESFESATRPEVLHALYVLHRSSLLSIHLAEVLYALREKPAASIQWLSQAAESSERVARTLTGLPHIHPDAPQSQIPHPPSSETPLIADYANSVSMRRPASSLLRDARRSAAEAWNLMGILIEGSRAAGSTEKALECYERALGWAGVAADRAGGIGKAGEGTLETEWNALWANYVRARDTSRKGQERK</sequence>
<evidence type="ECO:0000256" key="1">
    <source>
        <dbReference type="SAM" id="MobiDB-lite"/>
    </source>
</evidence>
<dbReference type="Proteomes" id="UP000218811">
    <property type="component" value="Unassembled WGS sequence"/>
</dbReference>
<protein>
    <recommendedName>
        <fullName evidence="4">TPR-like protein</fullName>
    </recommendedName>
</protein>
<keyword evidence="3" id="KW-1185">Reference proteome</keyword>
<evidence type="ECO:0000313" key="2">
    <source>
        <dbReference type="EMBL" id="PCH38201.1"/>
    </source>
</evidence>
<name>A0A2H3J8D3_WOLCO</name>
<dbReference type="AlphaFoldDB" id="A0A2H3J8D3"/>
<dbReference type="Gene3D" id="1.25.40.10">
    <property type="entry name" value="Tetratricopeptide repeat domain"/>
    <property type="match status" value="1"/>
</dbReference>
<reference evidence="2 3" key="1">
    <citation type="journal article" date="2012" name="Science">
        <title>The Paleozoic origin of enzymatic lignin decomposition reconstructed from 31 fungal genomes.</title>
        <authorList>
            <person name="Floudas D."/>
            <person name="Binder M."/>
            <person name="Riley R."/>
            <person name="Barry K."/>
            <person name="Blanchette R.A."/>
            <person name="Henrissat B."/>
            <person name="Martinez A.T."/>
            <person name="Otillar R."/>
            <person name="Spatafora J.W."/>
            <person name="Yadav J.S."/>
            <person name="Aerts A."/>
            <person name="Benoit I."/>
            <person name="Boyd A."/>
            <person name="Carlson A."/>
            <person name="Copeland A."/>
            <person name="Coutinho P.M."/>
            <person name="de Vries R.P."/>
            <person name="Ferreira P."/>
            <person name="Findley K."/>
            <person name="Foster B."/>
            <person name="Gaskell J."/>
            <person name="Glotzer D."/>
            <person name="Gorecki P."/>
            <person name="Heitman J."/>
            <person name="Hesse C."/>
            <person name="Hori C."/>
            <person name="Igarashi K."/>
            <person name="Jurgens J.A."/>
            <person name="Kallen N."/>
            <person name="Kersten P."/>
            <person name="Kohler A."/>
            <person name="Kuees U."/>
            <person name="Kumar T.K.A."/>
            <person name="Kuo A."/>
            <person name="LaButti K."/>
            <person name="Larrondo L.F."/>
            <person name="Lindquist E."/>
            <person name="Ling A."/>
            <person name="Lombard V."/>
            <person name="Lucas S."/>
            <person name="Lundell T."/>
            <person name="Martin R."/>
            <person name="McLaughlin D.J."/>
            <person name="Morgenstern I."/>
            <person name="Morin E."/>
            <person name="Murat C."/>
            <person name="Nagy L.G."/>
            <person name="Nolan M."/>
            <person name="Ohm R.A."/>
            <person name="Patyshakuliyeva A."/>
            <person name="Rokas A."/>
            <person name="Ruiz-Duenas F.J."/>
            <person name="Sabat G."/>
            <person name="Salamov A."/>
            <person name="Samejima M."/>
            <person name="Schmutz J."/>
            <person name="Slot J.C."/>
            <person name="St John F."/>
            <person name="Stenlid J."/>
            <person name="Sun H."/>
            <person name="Sun S."/>
            <person name="Syed K."/>
            <person name="Tsang A."/>
            <person name="Wiebenga A."/>
            <person name="Young D."/>
            <person name="Pisabarro A."/>
            <person name="Eastwood D.C."/>
            <person name="Martin F."/>
            <person name="Cullen D."/>
            <person name="Grigoriev I.V."/>
            <person name="Hibbett D.S."/>
        </authorList>
    </citation>
    <scope>NUCLEOTIDE SEQUENCE [LARGE SCALE GENOMIC DNA]</scope>
    <source>
        <strain evidence="2 3">MD-104</strain>
    </source>
</reference>
<feature type="region of interest" description="Disordered" evidence="1">
    <location>
        <begin position="1"/>
        <end position="32"/>
    </location>
</feature>
<evidence type="ECO:0008006" key="4">
    <source>
        <dbReference type="Google" id="ProtNLM"/>
    </source>
</evidence>
<evidence type="ECO:0000313" key="3">
    <source>
        <dbReference type="Proteomes" id="UP000218811"/>
    </source>
</evidence>
<proteinExistence type="predicted"/>
<organism evidence="2 3">
    <name type="scientific">Wolfiporia cocos (strain MD-104)</name>
    <name type="common">Brown rot fungus</name>
    <dbReference type="NCBI Taxonomy" id="742152"/>
    <lineage>
        <taxon>Eukaryota</taxon>
        <taxon>Fungi</taxon>
        <taxon>Dikarya</taxon>
        <taxon>Basidiomycota</taxon>
        <taxon>Agaricomycotina</taxon>
        <taxon>Agaricomycetes</taxon>
        <taxon>Polyporales</taxon>
        <taxon>Phaeolaceae</taxon>
        <taxon>Wolfiporia</taxon>
    </lineage>
</organism>
<dbReference type="InterPro" id="IPR011990">
    <property type="entry name" value="TPR-like_helical_dom_sf"/>
</dbReference>
<dbReference type="EMBL" id="KB467942">
    <property type="protein sequence ID" value="PCH38201.1"/>
    <property type="molecule type" value="Genomic_DNA"/>
</dbReference>
<accession>A0A2H3J8D3</accession>
<dbReference type="OrthoDB" id="2524554at2759"/>
<dbReference type="OMA" id="GAHMWVE"/>